<sequence length="835" mass="90687" precursor="true">MSRPPLLCFVALAALWAGPAAPAADQSTPDDAAAPDYDAIDRPAFGGIYPHLAYFNNEGECGTGAVVPWAGRLWAVTYAPHSPRGSSDKLYEITPDLEQIVRPESIGGTPANRMIHRESDQLFIGPYAIRGDGEVRVIPYTEMFGRPTANARHLFDPAGRIYYASMEEALYEIDVDTLAVAPLFRDEADKTPGPRMDLPGYHGKGLYSGQGRVIYANNGEHGRAAQTVPTTPSGALATWDGKASGEDAWTLVRRNQFTEVTGPGGIYGNENPATDPVWSMGWDAKSLILMVLHGGEWTNYRLPKASHSYDGAHGWNTEWPRIREIGTGDDLLMTMHGSFWTFPKGFEPGSTAGIRPRSNYLKVIGDFCRWGDRVVMGCDDTAHNEFLNQRKAKGEIAAPQSQSNLWFVEPDSLDAFGPALGRGAVWKDEKVAADTPSDPYLFAGYDRRGVHLSTDVPTTFTFEIDRHGTGEWAAFDKVRVAGAAWHAFPADADGEWVRLRLSEPATVTAQFQYADRDDRPTADELPASDAALFAGLAEPGDEAVIAGVMRARGGNERTLHIAADNGDGKPGHYVLDAEMNLTLEDDAKALDYLTKNAAIPDRAGILTVDAASVLYVDDDGARYRLPKDDRFAQPGPAAFGGTGFGRLAREVATERDLFNCHGTFYELPASNAGGFARVRPVATHGRRIHDYCSYRGLLVLSGIDLSDAGDNPRVIRSADGKAAVWVGAIDEAWKLGKPVGRGGPWQDTKVTAGAPSDPYLMTGYDRKSLTLSADRPTEITVEVDVAGDGTWMPYKTFRITPDAPVQHTFPEAFSAYWVRTTADADATATAQLSYD</sequence>
<keyword evidence="3" id="KW-1185">Reference proteome</keyword>
<dbReference type="KEGG" id="acaf:CA12_18090"/>
<dbReference type="EMBL" id="CP036265">
    <property type="protein sequence ID" value="QDT15718.1"/>
    <property type="molecule type" value="Genomic_DNA"/>
</dbReference>
<dbReference type="Proteomes" id="UP000318741">
    <property type="component" value="Chromosome"/>
</dbReference>
<feature type="chain" id="PRO_5021953864" evidence="1">
    <location>
        <begin position="24"/>
        <end position="835"/>
    </location>
</feature>
<reference evidence="2 3" key="1">
    <citation type="submission" date="2019-02" db="EMBL/GenBank/DDBJ databases">
        <title>Deep-cultivation of Planctomycetes and their phenomic and genomic characterization uncovers novel biology.</title>
        <authorList>
            <person name="Wiegand S."/>
            <person name="Jogler M."/>
            <person name="Boedeker C."/>
            <person name="Pinto D."/>
            <person name="Vollmers J."/>
            <person name="Rivas-Marin E."/>
            <person name="Kohn T."/>
            <person name="Peeters S.H."/>
            <person name="Heuer A."/>
            <person name="Rast P."/>
            <person name="Oberbeckmann S."/>
            <person name="Bunk B."/>
            <person name="Jeske O."/>
            <person name="Meyerdierks A."/>
            <person name="Storesund J.E."/>
            <person name="Kallscheuer N."/>
            <person name="Luecker S."/>
            <person name="Lage O.M."/>
            <person name="Pohl T."/>
            <person name="Merkel B.J."/>
            <person name="Hornburger P."/>
            <person name="Mueller R.-W."/>
            <person name="Bruemmer F."/>
            <person name="Labrenz M."/>
            <person name="Spormann A.M."/>
            <person name="Op den Camp H."/>
            <person name="Overmann J."/>
            <person name="Amann R."/>
            <person name="Jetten M.S.M."/>
            <person name="Mascher T."/>
            <person name="Medema M.H."/>
            <person name="Devos D.P."/>
            <person name="Kaster A.-K."/>
            <person name="Ovreas L."/>
            <person name="Rohde M."/>
            <person name="Galperin M.Y."/>
            <person name="Jogler C."/>
        </authorList>
    </citation>
    <scope>NUCLEOTIDE SEQUENCE [LARGE SCALE GENOMIC DNA]</scope>
    <source>
        <strain evidence="2 3">CA12</strain>
    </source>
</reference>
<gene>
    <name evidence="2" type="ORF">CA12_18090</name>
</gene>
<dbReference type="RefSeq" id="WP_145358626.1">
    <property type="nucleotide sequence ID" value="NZ_CP036265.1"/>
</dbReference>
<evidence type="ECO:0000256" key="1">
    <source>
        <dbReference type="SAM" id="SignalP"/>
    </source>
</evidence>
<dbReference type="AlphaFoldDB" id="A0A517P8L6"/>
<evidence type="ECO:0000313" key="2">
    <source>
        <dbReference type="EMBL" id="QDT15718.1"/>
    </source>
</evidence>
<evidence type="ECO:0000313" key="3">
    <source>
        <dbReference type="Proteomes" id="UP000318741"/>
    </source>
</evidence>
<feature type="signal peptide" evidence="1">
    <location>
        <begin position="1"/>
        <end position="23"/>
    </location>
</feature>
<accession>A0A517P8L6</accession>
<dbReference type="OrthoDB" id="9758853at2"/>
<protein>
    <submittedName>
        <fullName evidence="2">Uncharacterized protein</fullName>
    </submittedName>
</protein>
<organism evidence="2 3">
    <name type="scientific">Alienimonas californiensis</name>
    <dbReference type="NCBI Taxonomy" id="2527989"/>
    <lineage>
        <taxon>Bacteria</taxon>
        <taxon>Pseudomonadati</taxon>
        <taxon>Planctomycetota</taxon>
        <taxon>Planctomycetia</taxon>
        <taxon>Planctomycetales</taxon>
        <taxon>Planctomycetaceae</taxon>
        <taxon>Alienimonas</taxon>
    </lineage>
</organism>
<keyword evidence="1" id="KW-0732">Signal</keyword>
<name>A0A517P8L6_9PLAN</name>
<proteinExistence type="predicted"/>